<dbReference type="Gene3D" id="1.10.287.110">
    <property type="entry name" value="DnaJ domain"/>
    <property type="match status" value="1"/>
</dbReference>
<feature type="compositionally biased region" description="Basic and acidic residues" evidence="5">
    <location>
        <begin position="70"/>
        <end position="116"/>
    </location>
</feature>
<evidence type="ECO:0000313" key="10">
    <source>
        <dbReference type="RefSeq" id="XP_011306377.1"/>
    </source>
</evidence>
<keyword evidence="3" id="KW-0479">Metal-binding</keyword>
<dbReference type="InterPro" id="IPR001623">
    <property type="entry name" value="DnaJ_domain"/>
</dbReference>
<dbReference type="SMART" id="SM00343">
    <property type="entry name" value="ZnF_C2HC"/>
    <property type="match status" value="1"/>
</dbReference>
<dbReference type="SUPFAM" id="SSF48452">
    <property type="entry name" value="TPR-like"/>
    <property type="match status" value="1"/>
</dbReference>
<keyword evidence="9" id="KW-1185">Reference proteome</keyword>
<dbReference type="EMBL" id="GBYB01013069">
    <property type="protein sequence ID" value="JAG82836.1"/>
    <property type="molecule type" value="Transcribed_RNA"/>
</dbReference>
<dbReference type="PROSITE" id="PS50005">
    <property type="entry name" value="TPR"/>
    <property type="match status" value="3"/>
</dbReference>
<dbReference type="SMART" id="SM00028">
    <property type="entry name" value="TPR"/>
    <property type="match status" value="7"/>
</dbReference>
<evidence type="ECO:0000259" key="6">
    <source>
        <dbReference type="PROSITE" id="PS50076"/>
    </source>
</evidence>
<dbReference type="GO" id="GO:0008270">
    <property type="term" value="F:zinc ion binding"/>
    <property type="evidence" value="ECO:0007669"/>
    <property type="project" value="UniProtKB-KW"/>
</dbReference>
<dbReference type="InterPro" id="IPR011990">
    <property type="entry name" value="TPR-like_helical_dom_sf"/>
</dbReference>
<evidence type="ECO:0000256" key="5">
    <source>
        <dbReference type="SAM" id="MobiDB-lite"/>
    </source>
</evidence>
<dbReference type="AlphaFoldDB" id="A0A0C9R9H5"/>
<evidence type="ECO:0000259" key="7">
    <source>
        <dbReference type="PROSITE" id="PS50158"/>
    </source>
</evidence>
<dbReference type="OrthoDB" id="7694084at2759"/>
<dbReference type="Pfam" id="PF07719">
    <property type="entry name" value="TPR_2"/>
    <property type="match status" value="1"/>
</dbReference>
<evidence type="ECO:0000313" key="9">
    <source>
        <dbReference type="Proteomes" id="UP000694866"/>
    </source>
</evidence>
<dbReference type="InterPro" id="IPR019734">
    <property type="entry name" value="TPR_rpt"/>
</dbReference>
<keyword evidence="3" id="KW-0863">Zinc-finger</keyword>
<feature type="repeat" description="TPR" evidence="4">
    <location>
        <begin position="411"/>
        <end position="444"/>
    </location>
</feature>
<dbReference type="InterPro" id="IPR001878">
    <property type="entry name" value="Znf_CCHC"/>
</dbReference>
<evidence type="ECO:0000256" key="1">
    <source>
        <dbReference type="ARBA" id="ARBA00022737"/>
    </source>
</evidence>
<dbReference type="InterPro" id="IPR013105">
    <property type="entry name" value="TPR_2"/>
</dbReference>
<dbReference type="Pfam" id="PF00226">
    <property type="entry name" value="DnaJ"/>
    <property type="match status" value="1"/>
</dbReference>
<keyword evidence="3" id="KW-0862">Zinc</keyword>
<feature type="region of interest" description="Disordered" evidence="5">
    <location>
        <begin position="49"/>
        <end position="116"/>
    </location>
</feature>
<dbReference type="PANTHER" id="PTHR45188:SF2">
    <property type="entry name" value="DNAJ HOMOLOG SUBFAMILY C MEMBER 7"/>
    <property type="match status" value="1"/>
</dbReference>
<evidence type="ECO:0000256" key="2">
    <source>
        <dbReference type="ARBA" id="ARBA00022803"/>
    </source>
</evidence>
<proteinExistence type="predicted"/>
<dbReference type="PROSITE" id="PS50076">
    <property type="entry name" value="DNAJ_2"/>
    <property type="match status" value="1"/>
</dbReference>
<name>A0A0C9R9H5_9HYME</name>
<dbReference type="RefSeq" id="XP_011306377.1">
    <property type="nucleotide sequence ID" value="XM_011308075.1"/>
</dbReference>
<dbReference type="CDD" id="cd06257">
    <property type="entry name" value="DnaJ"/>
    <property type="match status" value="1"/>
</dbReference>
<protein>
    <submittedName>
        <fullName evidence="8">DNAJC7_1 protein</fullName>
    </submittedName>
    <submittedName>
        <fullName evidence="10">DnaJ homolog subfamily C member 7 isoform X1</fullName>
    </submittedName>
</protein>
<sequence>MLMTCQDCGLTWKNGHNCKASGKVCIKCGQVGHFARVCRFHGEEDCFHQKDGVKQPNNGSRKTKNFKKSWKSDFKENRNDCFMKEDNNNTPNVKDKQRDHRENNNKKSSKQDEAMKEEANALYKEGRFKQALIKYTELIHLYPTNANNYSNRSACHMMMEKYENALNDARKTIEIDPTHIKAHVRFIKCALSMGKLLVAETALSRLSEVDPKNEILATHRKKLKEIHKHLEQEAEAASTKQYNRALIEINKCLAICSRSNSFKIRRAEYLAHLRRYKEAEEVVDNVLQVDPLNIDAKYVVGFCVYQSEVDRAVNYIRETLQLVPDHKKLVSLYKKARKLADRKKAGNDAIKRKEYSEALGFYAEAMAVDIGNLEMKKKLYYNMALAQYKLGNLQKSIDECSNALVIDPKYVKALMRRGRCYMDLKDWEEAVKDLTRACKLDSGKDCKKLLDEAKQKFASSRSDHHSIIGVPYNAPYQDIKRAYKQKALVHHPDRHSTASHEEQKRHEKKFKEITQAYRILMKGYKQNGRYRSSGCDAHYPTDFHDDRTDEDDEDCYGNPMSDMWYAYSAFLQEQRAHFFC</sequence>
<dbReference type="PRINTS" id="PR00625">
    <property type="entry name" value="JDOMAIN"/>
</dbReference>
<dbReference type="PROSITE" id="PS50158">
    <property type="entry name" value="ZF_CCHC"/>
    <property type="match status" value="1"/>
</dbReference>
<accession>A0A0C9R9H5</accession>
<dbReference type="GO" id="GO:0003676">
    <property type="term" value="F:nucleic acid binding"/>
    <property type="evidence" value="ECO:0007669"/>
    <property type="project" value="InterPro"/>
</dbReference>
<organism evidence="8">
    <name type="scientific">Fopius arisanus</name>
    <dbReference type="NCBI Taxonomy" id="64838"/>
    <lineage>
        <taxon>Eukaryota</taxon>
        <taxon>Metazoa</taxon>
        <taxon>Ecdysozoa</taxon>
        <taxon>Arthropoda</taxon>
        <taxon>Hexapoda</taxon>
        <taxon>Insecta</taxon>
        <taxon>Pterygota</taxon>
        <taxon>Neoptera</taxon>
        <taxon>Endopterygota</taxon>
        <taxon>Hymenoptera</taxon>
        <taxon>Apocrita</taxon>
        <taxon>Ichneumonoidea</taxon>
        <taxon>Braconidae</taxon>
        <taxon>Opiinae</taxon>
        <taxon>Fopius</taxon>
    </lineage>
</organism>
<reference evidence="8" key="1">
    <citation type="submission" date="2015-01" db="EMBL/GenBank/DDBJ databases">
        <title>Transcriptome Assembly of Fopius arisanus.</title>
        <authorList>
            <person name="Geib S."/>
        </authorList>
    </citation>
    <scope>NUCLEOTIDE SEQUENCE</scope>
</reference>
<feature type="domain" description="CCHC-type" evidence="7">
    <location>
        <begin position="25"/>
        <end position="39"/>
    </location>
</feature>
<gene>
    <name evidence="8" type="primary">DNAJC7_1</name>
    <name evidence="10" type="synonym">LOC105268481</name>
    <name evidence="8" type="ORF">g.37351</name>
</gene>
<reference evidence="10" key="2">
    <citation type="submission" date="2025-04" db="UniProtKB">
        <authorList>
            <consortium name="RefSeq"/>
        </authorList>
    </citation>
    <scope>IDENTIFICATION</scope>
    <source>
        <strain evidence="10">USDA-PBARC FA_bdor</strain>
        <tissue evidence="10">Whole organism</tissue>
    </source>
</reference>
<feature type="repeat" description="TPR" evidence="4">
    <location>
        <begin position="146"/>
        <end position="179"/>
    </location>
</feature>
<dbReference type="KEGG" id="fas:105268481"/>
<dbReference type="SMART" id="SM00271">
    <property type="entry name" value="DnaJ"/>
    <property type="match status" value="1"/>
</dbReference>
<dbReference type="SUPFAM" id="SSF46565">
    <property type="entry name" value="Chaperone J-domain"/>
    <property type="match status" value="1"/>
</dbReference>
<dbReference type="Proteomes" id="UP000694866">
    <property type="component" value="Unplaced"/>
</dbReference>
<dbReference type="InterPro" id="IPR036869">
    <property type="entry name" value="J_dom_sf"/>
</dbReference>
<dbReference type="PANTHER" id="PTHR45188">
    <property type="entry name" value="DNAJ PROTEIN P58IPK HOMOLOG"/>
    <property type="match status" value="1"/>
</dbReference>
<keyword evidence="1" id="KW-0677">Repeat</keyword>
<evidence type="ECO:0000256" key="4">
    <source>
        <dbReference type="PROSITE-ProRule" id="PRU00339"/>
    </source>
</evidence>
<feature type="repeat" description="TPR" evidence="4">
    <location>
        <begin position="377"/>
        <end position="410"/>
    </location>
</feature>
<feature type="domain" description="J" evidence="6">
    <location>
        <begin position="463"/>
        <end position="534"/>
    </location>
</feature>
<accession>A0A9R1TB67</accession>
<dbReference type="Gene3D" id="1.25.40.10">
    <property type="entry name" value="Tetratricopeptide repeat domain"/>
    <property type="match status" value="1"/>
</dbReference>
<dbReference type="GeneID" id="105268481"/>
<keyword evidence="2 4" id="KW-0802">TPR repeat</keyword>
<evidence type="ECO:0000313" key="8">
    <source>
        <dbReference type="EMBL" id="JAG82836.1"/>
    </source>
</evidence>
<evidence type="ECO:0000256" key="3">
    <source>
        <dbReference type="PROSITE-ProRule" id="PRU00047"/>
    </source>
</evidence>